<dbReference type="CDD" id="cd12914">
    <property type="entry name" value="PDC1_DGC_like"/>
    <property type="match status" value="1"/>
</dbReference>
<dbReference type="Proteomes" id="UP000824265">
    <property type="component" value="Unassembled WGS sequence"/>
</dbReference>
<evidence type="ECO:0000256" key="9">
    <source>
        <dbReference type="SAM" id="Coils"/>
    </source>
</evidence>
<keyword evidence="2" id="KW-1003">Cell membrane</keyword>
<dbReference type="PRINTS" id="PR00260">
    <property type="entry name" value="CHEMTRNSDUCR"/>
</dbReference>
<feature type="transmembrane region" description="Helical" evidence="10">
    <location>
        <begin position="288"/>
        <end position="311"/>
    </location>
</feature>
<dbReference type="InterPro" id="IPR033479">
    <property type="entry name" value="dCache_1"/>
</dbReference>
<dbReference type="InterPro" id="IPR004090">
    <property type="entry name" value="Chemotax_Me-accpt_rcpt"/>
</dbReference>
<comment type="similarity">
    <text evidence="7">Belongs to the methyl-accepting chemotaxis (MCP) protein family.</text>
</comment>
<feature type="domain" description="HAMP" evidence="12">
    <location>
        <begin position="319"/>
        <end position="372"/>
    </location>
</feature>
<evidence type="ECO:0000313" key="14">
    <source>
        <dbReference type="Proteomes" id="UP000824265"/>
    </source>
</evidence>
<reference evidence="13" key="2">
    <citation type="submission" date="2021-04" db="EMBL/GenBank/DDBJ databases">
        <authorList>
            <person name="Gilroy R."/>
        </authorList>
    </citation>
    <scope>NUCLEOTIDE SEQUENCE</scope>
    <source>
        <strain evidence="13">CHK195-6426</strain>
    </source>
</reference>
<gene>
    <name evidence="13" type="ORF">H9742_05870</name>
</gene>
<dbReference type="SUPFAM" id="SSF58104">
    <property type="entry name" value="Methyl-accepting chemotaxis protein (MCP) signaling domain"/>
    <property type="match status" value="1"/>
</dbReference>
<dbReference type="InterPro" id="IPR003660">
    <property type="entry name" value="HAMP_dom"/>
</dbReference>
<evidence type="ECO:0000256" key="6">
    <source>
        <dbReference type="ARBA" id="ARBA00023136"/>
    </source>
</evidence>
<evidence type="ECO:0000259" key="11">
    <source>
        <dbReference type="PROSITE" id="PS50111"/>
    </source>
</evidence>
<dbReference type="GO" id="GO:0007165">
    <property type="term" value="P:signal transduction"/>
    <property type="evidence" value="ECO:0007669"/>
    <property type="project" value="UniProtKB-KW"/>
</dbReference>
<evidence type="ECO:0000259" key="12">
    <source>
        <dbReference type="PROSITE" id="PS50885"/>
    </source>
</evidence>
<dbReference type="GO" id="GO:0006935">
    <property type="term" value="P:chemotaxis"/>
    <property type="evidence" value="ECO:0007669"/>
    <property type="project" value="UniProtKB-KW"/>
</dbReference>
<keyword evidence="3" id="KW-0145">Chemotaxis</keyword>
<reference evidence="13" key="1">
    <citation type="journal article" date="2021" name="PeerJ">
        <title>Extensive microbial diversity within the chicken gut microbiome revealed by metagenomics and culture.</title>
        <authorList>
            <person name="Gilroy R."/>
            <person name="Ravi A."/>
            <person name="Getino M."/>
            <person name="Pursley I."/>
            <person name="Horton D.L."/>
            <person name="Alikhan N.F."/>
            <person name="Baker D."/>
            <person name="Gharbi K."/>
            <person name="Hall N."/>
            <person name="Watson M."/>
            <person name="Adriaenssens E.M."/>
            <person name="Foster-Nyarko E."/>
            <person name="Jarju S."/>
            <person name="Secka A."/>
            <person name="Antonio M."/>
            <person name="Oren A."/>
            <person name="Chaudhuri R.R."/>
            <person name="La Ragione R."/>
            <person name="Hildebrand F."/>
            <person name="Pallen M.J."/>
        </authorList>
    </citation>
    <scope>NUCLEOTIDE SEQUENCE</scope>
    <source>
        <strain evidence="13">CHK195-6426</strain>
    </source>
</reference>
<dbReference type="PANTHER" id="PTHR43531">
    <property type="entry name" value="PROTEIN ICFG"/>
    <property type="match status" value="1"/>
</dbReference>
<dbReference type="PROSITE" id="PS50111">
    <property type="entry name" value="CHEMOTAXIS_TRANSDUC_2"/>
    <property type="match status" value="1"/>
</dbReference>
<evidence type="ECO:0000256" key="5">
    <source>
        <dbReference type="ARBA" id="ARBA00022989"/>
    </source>
</evidence>
<name>A0A9D1R4U8_9FIRM</name>
<dbReference type="Gene3D" id="3.30.450.20">
    <property type="entry name" value="PAS domain"/>
    <property type="match status" value="1"/>
</dbReference>
<evidence type="ECO:0000256" key="8">
    <source>
        <dbReference type="PROSITE-ProRule" id="PRU00284"/>
    </source>
</evidence>
<evidence type="ECO:0000256" key="3">
    <source>
        <dbReference type="ARBA" id="ARBA00022500"/>
    </source>
</evidence>
<keyword evidence="5 10" id="KW-1133">Transmembrane helix</keyword>
<organism evidence="13 14">
    <name type="scientific">Candidatus Acetatifactor stercoripullorum</name>
    <dbReference type="NCBI Taxonomy" id="2838414"/>
    <lineage>
        <taxon>Bacteria</taxon>
        <taxon>Bacillati</taxon>
        <taxon>Bacillota</taxon>
        <taxon>Clostridia</taxon>
        <taxon>Lachnospirales</taxon>
        <taxon>Lachnospiraceae</taxon>
        <taxon>Acetatifactor</taxon>
    </lineage>
</organism>
<keyword evidence="8" id="KW-0807">Transducer</keyword>
<comment type="subcellular location">
    <subcellularLocation>
        <location evidence="1">Cell membrane</location>
        <topology evidence="1">Multi-pass membrane protein</topology>
    </subcellularLocation>
</comment>
<proteinExistence type="inferred from homology"/>
<dbReference type="GO" id="GO:0004888">
    <property type="term" value="F:transmembrane signaling receptor activity"/>
    <property type="evidence" value="ECO:0007669"/>
    <property type="project" value="InterPro"/>
</dbReference>
<dbReference type="Gene3D" id="6.10.340.10">
    <property type="match status" value="1"/>
</dbReference>
<dbReference type="CDD" id="cd12912">
    <property type="entry name" value="PDC2_MCP_like"/>
    <property type="match status" value="1"/>
</dbReference>
<feature type="domain" description="Methyl-accepting transducer" evidence="11">
    <location>
        <begin position="424"/>
        <end position="653"/>
    </location>
</feature>
<evidence type="ECO:0000256" key="2">
    <source>
        <dbReference type="ARBA" id="ARBA00022475"/>
    </source>
</evidence>
<evidence type="ECO:0000256" key="1">
    <source>
        <dbReference type="ARBA" id="ARBA00004651"/>
    </source>
</evidence>
<dbReference type="Pfam" id="PF00015">
    <property type="entry name" value="MCPsignal"/>
    <property type="match status" value="1"/>
</dbReference>
<accession>A0A9D1R4U8</accession>
<dbReference type="Pfam" id="PF02743">
    <property type="entry name" value="dCache_1"/>
    <property type="match status" value="1"/>
</dbReference>
<dbReference type="PROSITE" id="PS50885">
    <property type="entry name" value="HAMP"/>
    <property type="match status" value="1"/>
</dbReference>
<keyword evidence="9" id="KW-0175">Coiled coil</keyword>
<dbReference type="Gene3D" id="1.10.287.950">
    <property type="entry name" value="Methyl-accepting chemotaxis protein"/>
    <property type="match status" value="1"/>
</dbReference>
<evidence type="ECO:0000313" key="13">
    <source>
        <dbReference type="EMBL" id="HIW81047.1"/>
    </source>
</evidence>
<feature type="transmembrane region" description="Helical" evidence="10">
    <location>
        <begin position="21"/>
        <end position="45"/>
    </location>
</feature>
<keyword evidence="4 10" id="KW-0812">Transmembrane</keyword>
<evidence type="ECO:0000256" key="7">
    <source>
        <dbReference type="ARBA" id="ARBA00029447"/>
    </source>
</evidence>
<protein>
    <submittedName>
        <fullName evidence="13">Methyl-accepting chemotaxis protein</fullName>
    </submittedName>
</protein>
<dbReference type="PANTHER" id="PTHR43531:SF11">
    <property type="entry name" value="METHYL-ACCEPTING CHEMOTAXIS PROTEIN 3"/>
    <property type="match status" value="1"/>
</dbReference>
<sequence length="669" mass="72436">MNGEKKTKRKKKHISSIRARLQFDISILTGASVVILALIMCILNLSSTLTTLEDEMAVMAQITADRVSKDLQTTVRVVEELGMLESLSDDSVSPEEKQAIIDHRVEAYGMTRGKFINADGICEYDGTDYSDRDYFQRSMQGEVVVSDPVFAKTDGVLSIIISAPVWKDGLVNSEVVGVVFLLPDPNLLNDIADSIKVSENAGCYMLSSSGVTIAHTDESIAEAQENTIEMAQTDSSLRAIANLETKMTQGETGYGIYTYGGSMKILAYAPIPDTDGWSVALNAPIMDFMGPTIICILIAAVVTVIAIGIGMNMARVIGRMIGTPIGLCSERLRLLAEGDLHSPIPEVDTEDETRVLADATGTLVTNLQTVIQDADHLLGEMSQGNFTVTTQKADHYVGDFHGLVVSMEKLNDRLSDTLKNIIDAVEQVTLGANQMAETAQGLAEGATDQAGAIEELQATITNVTSIVEESAKSLSESYKQAKEYEQQAVTSGNEMKDLTQAMQRINETSKQISDIIEEIEDIASQTNLLSLNAAIEAARAGEAGRGFAVVADQIRKLADDSAQSAVHTRQLIETSLQEIERGNQITERTYQSLMKVVDGMEILAQESQKSMENSNTQAEAMEQIEQGIDQISSVVQNNSATAEETSATSEELSAQATNMNDLVLAFKLR</sequence>
<evidence type="ECO:0000256" key="4">
    <source>
        <dbReference type="ARBA" id="ARBA00022692"/>
    </source>
</evidence>
<dbReference type="AlphaFoldDB" id="A0A9D1R4U8"/>
<dbReference type="GO" id="GO:0005886">
    <property type="term" value="C:plasma membrane"/>
    <property type="evidence" value="ECO:0007669"/>
    <property type="project" value="UniProtKB-SubCell"/>
</dbReference>
<feature type="coiled-coil region" evidence="9">
    <location>
        <begin position="481"/>
        <end position="525"/>
    </location>
</feature>
<dbReference type="InterPro" id="IPR004089">
    <property type="entry name" value="MCPsignal_dom"/>
</dbReference>
<dbReference type="EMBL" id="DXGH01000033">
    <property type="protein sequence ID" value="HIW81047.1"/>
    <property type="molecule type" value="Genomic_DNA"/>
</dbReference>
<dbReference type="InterPro" id="IPR051310">
    <property type="entry name" value="MCP_chemotaxis"/>
</dbReference>
<evidence type="ECO:0000256" key="10">
    <source>
        <dbReference type="SAM" id="Phobius"/>
    </source>
</evidence>
<dbReference type="SMART" id="SM00283">
    <property type="entry name" value="MA"/>
    <property type="match status" value="1"/>
</dbReference>
<comment type="caution">
    <text evidence="13">The sequence shown here is derived from an EMBL/GenBank/DDBJ whole genome shotgun (WGS) entry which is preliminary data.</text>
</comment>
<keyword evidence="6 10" id="KW-0472">Membrane</keyword>